<reference evidence="5 6" key="1">
    <citation type="submission" date="2018-08" db="EMBL/GenBank/DDBJ databases">
        <title>Genomic Encyclopedia of Type Strains, Phase IV (KMG-IV): sequencing the most valuable type-strain genomes for metagenomic binning, comparative biology and taxonomic classification.</title>
        <authorList>
            <person name="Goeker M."/>
        </authorList>
    </citation>
    <scope>NUCLEOTIDE SEQUENCE [LARGE SCALE GENOMIC DNA]</scope>
    <source>
        <strain evidence="5 6">DSM 23923</strain>
    </source>
</reference>
<dbReference type="OrthoDB" id="9797223at2"/>
<dbReference type="InterPro" id="IPR001845">
    <property type="entry name" value="HTH_ArsR_DNA-bd_dom"/>
</dbReference>
<sequence>MSEPKKIFREERLAMIYHAIQERQKVFVVDLAEEFNISESSVRLDLAELETRNLIQRTHGGAILRDEIPNNDIVINLDSINERMTHFQLEKEAIGRKTASLVEDGDTIMMDGGSTTKAVAKYLADKKNLTIITNSIILIPEFLYNPNINFYALGGLAQKDHGVFVGYMTDEFVTQFHPQKTIIGIDGISLEKGLTAANPSVPAVSSVKRKMIEVSEQLIIVSDHSKFNRICLMPVAPIDAIDILVTDSGVSKDLVEQIEERGPKVIIA</sequence>
<evidence type="ECO:0000313" key="5">
    <source>
        <dbReference type="EMBL" id="REG11667.1"/>
    </source>
</evidence>
<dbReference type="InterPro" id="IPR001034">
    <property type="entry name" value="DeoR_HTH"/>
</dbReference>
<evidence type="ECO:0000256" key="2">
    <source>
        <dbReference type="ARBA" id="ARBA00023163"/>
    </source>
</evidence>
<dbReference type="PRINTS" id="PR00037">
    <property type="entry name" value="HTHLACR"/>
</dbReference>
<evidence type="ECO:0000259" key="3">
    <source>
        <dbReference type="PROSITE" id="PS50987"/>
    </source>
</evidence>
<dbReference type="PANTHER" id="PTHR30363">
    <property type="entry name" value="HTH-TYPE TRANSCRIPTIONAL REGULATOR SRLR-RELATED"/>
    <property type="match status" value="1"/>
</dbReference>
<dbReference type="GO" id="GO:0003700">
    <property type="term" value="F:DNA-binding transcription factor activity"/>
    <property type="evidence" value="ECO:0007669"/>
    <property type="project" value="InterPro"/>
</dbReference>
<dbReference type="InterPro" id="IPR037171">
    <property type="entry name" value="NagB/RpiA_transferase-like"/>
</dbReference>
<dbReference type="InterPro" id="IPR036390">
    <property type="entry name" value="WH_DNA-bd_sf"/>
</dbReference>
<comment type="caution">
    <text evidence="5">The sequence shown here is derived from an EMBL/GenBank/DDBJ whole genome shotgun (WGS) entry which is preliminary data.</text>
</comment>
<keyword evidence="2" id="KW-0804">Transcription</keyword>
<keyword evidence="1" id="KW-0805">Transcription regulation</keyword>
<dbReference type="Gene3D" id="3.40.50.1360">
    <property type="match status" value="1"/>
</dbReference>
<dbReference type="InterPro" id="IPR050313">
    <property type="entry name" value="Carb_Metab_HTH_regulators"/>
</dbReference>
<dbReference type="PROSITE" id="PS50987">
    <property type="entry name" value="HTH_ARSR_2"/>
    <property type="match status" value="1"/>
</dbReference>
<protein>
    <submittedName>
        <fullName evidence="5">DeoR family transcriptional regulator</fullName>
    </submittedName>
</protein>
<keyword evidence="6" id="KW-1185">Reference proteome</keyword>
<dbReference type="SMART" id="SM00420">
    <property type="entry name" value="HTH_DEOR"/>
    <property type="match status" value="1"/>
</dbReference>
<gene>
    <name evidence="5" type="ORF">DFR64_1559</name>
</gene>
<feature type="domain" description="HTH deoR-type" evidence="4">
    <location>
        <begin position="9"/>
        <end position="64"/>
    </location>
</feature>
<dbReference type="SUPFAM" id="SSF100950">
    <property type="entry name" value="NagB/RpiA/CoA transferase-like"/>
    <property type="match status" value="1"/>
</dbReference>
<dbReference type="PANTHER" id="PTHR30363:SF44">
    <property type="entry name" value="AGA OPERON TRANSCRIPTIONAL REPRESSOR-RELATED"/>
    <property type="match status" value="1"/>
</dbReference>
<evidence type="ECO:0000313" key="6">
    <source>
        <dbReference type="Proteomes" id="UP000256388"/>
    </source>
</evidence>
<dbReference type="Proteomes" id="UP000256388">
    <property type="component" value="Unassembled WGS sequence"/>
</dbReference>
<dbReference type="Pfam" id="PF00455">
    <property type="entry name" value="DeoRC"/>
    <property type="match status" value="1"/>
</dbReference>
<dbReference type="RefSeq" id="WP_116224787.1">
    <property type="nucleotide sequence ID" value="NZ_AP018437.1"/>
</dbReference>
<proteinExistence type="predicted"/>
<dbReference type="EMBL" id="QUMS01000001">
    <property type="protein sequence ID" value="REG11667.1"/>
    <property type="molecule type" value="Genomic_DNA"/>
</dbReference>
<evidence type="ECO:0000259" key="4">
    <source>
        <dbReference type="PROSITE" id="PS51000"/>
    </source>
</evidence>
<dbReference type="InterPro" id="IPR014036">
    <property type="entry name" value="DeoR-like_C"/>
</dbReference>
<organism evidence="5 6">
    <name type="scientific">Pelolinea submarina</name>
    <dbReference type="NCBI Taxonomy" id="913107"/>
    <lineage>
        <taxon>Bacteria</taxon>
        <taxon>Bacillati</taxon>
        <taxon>Chloroflexota</taxon>
        <taxon>Anaerolineae</taxon>
        <taxon>Anaerolineales</taxon>
        <taxon>Anaerolineaceae</taxon>
        <taxon>Pelolinea</taxon>
    </lineage>
</organism>
<feature type="domain" description="HTH arsR-type" evidence="3">
    <location>
        <begin position="1"/>
        <end position="88"/>
    </location>
</feature>
<dbReference type="Pfam" id="PF08220">
    <property type="entry name" value="HTH_DeoR"/>
    <property type="match status" value="1"/>
</dbReference>
<dbReference type="InterPro" id="IPR036388">
    <property type="entry name" value="WH-like_DNA-bd_sf"/>
</dbReference>
<accession>A0A347ZR48</accession>
<dbReference type="PROSITE" id="PS51000">
    <property type="entry name" value="HTH_DEOR_2"/>
    <property type="match status" value="1"/>
</dbReference>
<dbReference type="SUPFAM" id="SSF46785">
    <property type="entry name" value="Winged helix' DNA-binding domain"/>
    <property type="match status" value="1"/>
</dbReference>
<name>A0A347ZR48_9CHLR</name>
<evidence type="ECO:0000256" key="1">
    <source>
        <dbReference type="ARBA" id="ARBA00023015"/>
    </source>
</evidence>
<dbReference type="SMART" id="SM01134">
    <property type="entry name" value="DeoRC"/>
    <property type="match status" value="1"/>
</dbReference>
<dbReference type="AlphaFoldDB" id="A0A347ZR48"/>
<dbReference type="Gene3D" id="1.10.10.10">
    <property type="entry name" value="Winged helix-like DNA-binding domain superfamily/Winged helix DNA-binding domain"/>
    <property type="match status" value="1"/>
</dbReference>